<evidence type="ECO:0000256" key="1">
    <source>
        <dbReference type="ARBA" id="ARBA00007257"/>
    </source>
</evidence>
<keyword evidence="2" id="KW-0964">Secreted</keyword>
<dbReference type="SUPFAM" id="SSF49452">
    <property type="entry name" value="Starch-binding domain-like"/>
    <property type="match status" value="1"/>
</dbReference>
<evidence type="ECO:0000313" key="6">
    <source>
        <dbReference type="Proteomes" id="UP001220217"/>
    </source>
</evidence>
<name>A0ABD7X4L5_PRIAR</name>
<dbReference type="Gene3D" id="2.60.40.1120">
    <property type="entry name" value="Carboxypeptidase-like, regulatory domain"/>
    <property type="match status" value="2"/>
</dbReference>
<proteinExistence type="inferred from homology"/>
<dbReference type="Proteomes" id="UP001220217">
    <property type="component" value="Plasmid pG5MAi6_2"/>
</dbReference>
<keyword evidence="5" id="KW-0614">Plasmid</keyword>
<dbReference type="InterPro" id="IPR008969">
    <property type="entry name" value="CarboxyPept-like_regulatory"/>
</dbReference>
<geneLocation type="plasmid" evidence="5 6">
    <name>pG5MAi6_2</name>
</geneLocation>
<evidence type="ECO:0000313" key="5">
    <source>
        <dbReference type="EMBL" id="WEA47251.1"/>
    </source>
</evidence>
<dbReference type="PANTHER" id="PTHR36108">
    <property type="entry name" value="COLOSSIN-B-RELATED"/>
    <property type="match status" value="1"/>
</dbReference>
<evidence type="ECO:0000256" key="2">
    <source>
        <dbReference type="ARBA" id="ARBA00022525"/>
    </source>
</evidence>
<evidence type="ECO:0000256" key="3">
    <source>
        <dbReference type="ARBA" id="ARBA00022729"/>
    </source>
</evidence>
<feature type="domain" description="Spore coat protein X/V" evidence="4">
    <location>
        <begin position="200"/>
        <end position="254"/>
    </location>
</feature>
<dbReference type="PANTHER" id="PTHR36108:SF13">
    <property type="entry name" value="COLOSSIN-B-RELATED"/>
    <property type="match status" value="1"/>
</dbReference>
<dbReference type="AlphaFoldDB" id="A0ABD7X4L5"/>
<gene>
    <name evidence="5" type="ORF">PWO00_28120</name>
</gene>
<dbReference type="Pfam" id="PF13620">
    <property type="entry name" value="CarboxypepD_reg"/>
    <property type="match status" value="2"/>
</dbReference>
<dbReference type="Pfam" id="PF07552">
    <property type="entry name" value="Coat_X"/>
    <property type="match status" value="2"/>
</dbReference>
<sequence length="317" mass="34699">MSKLLTQVQSNVGGVFGTVINQETQQPIQGALVEVLDAQGEVVATDRTDTFGNFTIEGLPPGTYTLRVSAKGFTTYTQQVTVVANEIEQVSIALTVNPPSITGFVCDVKTGERLANILIEVFNNQGALIANTLTDVNGQYAIFNLPIGVFKIKASAKYYVPESKNVLLVAGETKVVDFALLRKQRLPSPVLIDPKEGKLVQEILDQLFSISTNITSIWIKDSYKVKIQSTDTQIATSLQLSLQLVIALVVNIIVEDTNTGNHRKEKQQSNTEQINNRKIIIDNSKDVTVLITDMDFVSSIEILLQILLVLLAQLAVL</sequence>
<evidence type="ECO:0000259" key="4">
    <source>
        <dbReference type="Pfam" id="PF07552"/>
    </source>
</evidence>
<dbReference type="InterPro" id="IPR013784">
    <property type="entry name" value="Carb-bd-like_fold"/>
</dbReference>
<dbReference type="InterPro" id="IPR011428">
    <property type="entry name" value="Spore_coat_X/V"/>
</dbReference>
<dbReference type="RefSeq" id="WP_275037752.1">
    <property type="nucleotide sequence ID" value="NZ_CP118720.1"/>
</dbReference>
<comment type="similarity">
    <text evidence="1">Belongs to the serine-aspartate repeat-containing protein (SDr) family.</text>
</comment>
<dbReference type="InterPro" id="IPR026444">
    <property type="entry name" value="Secre_tail"/>
</dbReference>
<organism evidence="5 6">
    <name type="scientific">Priestia aryabhattai</name>
    <name type="common">Bacillus aryabhattai</name>
    <dbReference type="NCBI Taxonomy" id="412384"/>
    <lineage>
        <taxon>Bacteria</taxon>
        <taxon>Bacillati</taxon>
        <taxon>Bacillota</taxon>
        <taxon>Bacilli</taxon>
        <taxon>Bacillales</taxon>
        <taxon>Bacillaceae</taxon>
        <taxon>Priestia</taxon>
    </lineage>
</organism>
<dbReference type="EMBL" id="CP118720">
    <property type="protein sequence ID" value="WEA47251.1"/>
    <property type="molecule type" value="Genomic_DNA"/>
</dbReference>
<reference evidence="5 6" key="1">
    <citation type="submission" date="2023-02" db="EMBL/GenBank/DDBJ databases">
        <title>Complete genome sequence of Priestia aryabhattai G5MAi6, a methanol-tolerant strain isolated from tap water in Hong Kong.</title>
        <authorList>
            <person name="Leung K.M."/>
            <person name="Lai G.K.K."/>
            <person name="Griffin S.D.J."/>
        </authorList>
    </citation>
    <scope>NUCLEOTIDE SEQUENCE [LARGE SCALE GENOMIC DNA]</scope>
    <source>
        <strain evidence="5 6">G5MAi6</strain>
        <plasmid evidence="5 6">pG5MAi6_2</plasmid>
    </source>
</reference>
<keyword evidence="3" id="KW-0732">Signal</keyword>
<accession>A0ABD7X4L5</accession>
<dbReference type="SUPFAM" id="SSF49464">
    <property type="entry name" value="Carboxypeptidase regulatory domain-like"/>
    <property type="match status" value="1"/>
</dbReference>
<dbReference type="NCBIfam" id="TIGR04183">
    <property type="entry name" value="Por_Secre_tail"/>
    <property type="match status" value="1"/>
</dbReference>
<feature type="domain" description="Spore coat protein X/V" evidence="4">
    <location>
        <begin position="266"/>
        <end position="316"/>
    </location>
</feature>
<protein>
    <submittedName>
        <fullName evidence="5">Carboxypeptidase regulatory-like domain-containing protein</fullName>
    </submittedName>
</protein>